<keyword evidence="4" id="KW-1185">Reference proteome</keyword>
<keyword evidence="1" id="KW-0998">Cell outer membrane</keyword>
<dbReference type="Proteomes" id="UP001497602">
    <property type="component" value="Unassembled WGS sequence"/>
</dbReference>
<sequence>MFFSLFLRIKSFILKRLFILTFLFLAVQGFSQTKKIKVLSSQFSEADEEKYPGATILIGDVKIAHEGATLDCKRALLYKKKNLFKAAGEVVIEQGDSIIQYSDYAIYNGNTKKAKSWGNVEVNDKEMKMTTDTLHFDRKAQVLYYEHGATIKDKKNTLKSLRGTYFLEDKKFTAKSKVTVVNTKNHLESEHLDYYTNSSLAYLYGPSTITNLKDSTKIYSERGFYDTNTEVSYFVKRAKLFLKNRTVEGDSLYYDKRKGFASATNNIKVIDTLQNMVTKGNYAELYEEKDSIFIIKKAVAISEHQKDSMYIHGDKILITGKPEKRIVRIFNDVKIFKSDLQGKCDSIHTSQVTGLTKMFKNPILWSGKSQITGDSIHLLSEKKTNKLDSLFVIQNSFIIQKDSLAIDDYNQIKGRNIYGKFIKNEIKTMLVKGNAESLYFSRDDDTQKLETITKEIASDIEFTLEDNEIIETKYFKKSEGKTFPPSEFPKDEKKFRGFIWRGNEQPLTMEDIFIDDAPTTIKKDDLKTTTSNKGTTDKKINKDVLKAQEQLTKESLKKKTSPKYNFKKE</sequence>
<organism evidence="3 4">
    <name type="scientific">Tenacibaculum vairaonense</name>
    <dbReference type="NCBI Taxonomy" id="3137860"/>
    <lineage>
        <taxon>Bacteria</taxon>
        <taxon>Pseudomonadati</taxon>
        <taxon>Bacteroidota</taxon>
        <taxon>Flavobacteriia</taxon>
        <taxon>Flavobacteriales</taxon>
        <taxon>Flavobacteriaceae</taxon>
        <taxon>Tenacibaculum</taxon>
    </lineage>
</organism>
<evidence type="ECO:0000259" key="2">
    <source>
        <dbReference type="Pfam" id="PF13100"/>
    </source>
</evidence>
<dbReference type="EMBL" id="CAXJRC010000018">
    <property type="protein sequence ID" value="CAL2106620.1"/>
    <property type="molecule type" value="Genomic_DNA"/>
</dbReference>
<dbReference type="PANTHER" id="PTHR30189:SF1">
    <property type="entry name" value="LPS-ASSEMBLY PROTEIN LPTD"/>
    <property type="match status" value="1"/>
</dbReference>
<protein>
    <submittedName>
        <fullName evidence="3">Lipopolysaccharide export system protein LptA</fullName>
    </submittedName>
</protein>
<feature type="domain" description="Organic solvent tolerance-like N-terminal" evidence="2">
    <location>
        <begin position="34"/>
        <end position="190"/>
    </location>
</feature>
<name>A0ABM9PLQ7_9FLAO</name>
<evidence type="ECO:0000313" key="3">
    <source>
        <dbReference type="EMBL" id="CAL2106620.1"/>
    </source>
</evidence>
<comment type="caution">
    <text evidence="3">The sequence shown here is derived from an EMBL/GenBank/DDBJ whole genome shotgun (WGS) entry which is preliminary data.</text>
</comment>
<dbReference type="Gene3D" id="2.60.450.10">
    <property type="entry name" value="Lipopolysaccharide (LPS) transport protein A like domain"/>
    <property type="match status" value="3"/>
</dbReference>
<proteinExistence type="predicted"/>
<keyword evidence="1" id="KW-0472">Membrane</keyword>
<gene>
    <name evidence="3" type="ORF">T190115A13A_260011</name>
</gene>
<dbReference type="PANTHER" id="PTHR30189">
    <property type="entry name" value="LPS-ASSEMBLY PROTEIN"/>
    <property type="match status" value="1"/>
</dbReference>
<evidence type="ECO:0000313" key="4">
    <source>
        <dbReference type="Proteomes" id="UP001497602"/>
    </source>
</evidence>
<accession>A0ABM9PLQ7</accession>
<dbReference type="InterPro" id="IPR005653">
    <property type="entry name" value="OstA-like_N"/>
</dbReference>
<dbReference type="Pfam" id="PF13100">
    <property type="entry name" value="OstA_2"/>
    <property type="match status" value="1"/>
</dbReference>
<dbReference type="InterPro" id="IPR050218">
    <property type="entry name" value="LptD"/>
</dbReference>
<evidence type="ECO:0000256" key="1">
    <source>
        <dbReference type="ARBA" id="ARBA00023237"/>
    </source>
</evidence>
<reference evidence="3 4" key="1">
    <citation type="submission" date="2024-05" db="EMBL/GenBank/DDBJ databases">
        <authorList>
            <person name="Duchaud E."/>
        </authorList>
    </citation>
    <scope>NUCLEOTIDE SEQUENCE [LARGE SCALE GENOMIC DNA]</scope>
    <source>
        <strain evidence="3">Ena-SAMPLE-TAB-13-05-2024-13:56:06:370-140305</strain>
    </source>
</reference>